<protein>
    <submittedName>
        <fullName evidence="2">Uncharacterized protein</fullName>
    </submittedName>
</protein>
<gene>
    <name evidence="2" type="ORF">PsYK624_080330</name>
</gene>
<comment type="caution">
    <text evidence="2">The sequence shown here is derived from an EMBL/GenBank/DDBJ whole genome shotgun (WGS) entry which is preliminary data.</text>
</comment>
<organism evidence="2 3">
    <name type="scientific">Phanerochaete sordida</name>
    <dbReference type="NCBI Taxonomy" id="48140"/>
    <lineage>
        <taxon>Eukaryota</taxon>
        <taxon>Fungi</taxon>
        <taxon>Dikarya</taxon>
        <taxon>Basidiomycota</taxon>
        <taxon>Agaricomycotina</taxon>
        <taxon>Agaricomycetes</taxon>
        <taxon>Polyporales</taxon>
        <taxon>Phanerochaetaceae</taxon>
        <taxon>Phanerochaete</taxon>
    </lineage>
</organism>
<evidence type="ECO:0000313" key="2">
    <source>
        <dbReference type="EMBL" id="GJE91882.1"/>
    </source>
</evidence>
<evidence type="ECO:0000313" key="3">
    <source>
        <dbReference type="Proteomes" id="UP000703269"/>
    </source>
</evidence>
<dbReference type="Proteomes" id="UP000703269">
    <property type="component" value="Unassembled WGS sequence"/>
</dbReference>
<sequence length="173" mass="20162">MLKIHLAGLSLGELDAEHFLLSDAGEVRIVNFGRANVHKCHAKKELDVQAWEPKQQDYDCNELYLLMQEFELWTPGSFTFLNSEWPIFSYPTYEHLVEFYFRCPPHHPAMIEEVEEFAQEAREALDRFYAQYEERFPLIGDPRMIKPKAGNDSNTASSPSLGRRLQQFFSSAR</sequence>
<keyword evidence="3" id="KW-1185">Reference proteome</keyword>
<feature type="region of interest" description="Disordered" evidence="1">
    <location>
        <begin position="143"/>
        <end position="173"/>
    </location>
</feature>
<proteinExistence type="predicted"/>
<evidence type="ECO:0000256" key="1">
    <source>
        <dbReference type="SAM" id="MobiDB-lite"/>
    </source>
</evidence>
<feature type="compositionally biased region" description="Polar residues" evidence="1">
    <location>
        <begin position="151"/>
        <end position="160"/>
    </location>
</feature>
<name>A0A9P3G9T5_9APHY</name>
<accession>A0A9P3G9T5</accession>
<reference evidence="2 3" key="1">
    <citation type="submission" date="2021-08" db="EMBL/GenBank/DDBJ databases">
        <title>Draft Genome Sequence of Phanerochaete sordida strain YK-624.</title>
        <authorList>
            <person name="Mori T."/>
            <person name="Dohra H."/>
            <person name="Suzuki T."/>
            <person name="Kawagishi H."/>
            <person name="Hirai H."/>
        </authorList>
    </citation>
    <scope>NUCLEOTIDE SEQUENCE [LARGE SCALE GENOMIC DNA]</scope>
    <source>
        <strain evidence="2 3">YK-624</strain>
    </source>
</reference>
<dbReference type="OrthoDB" id="2751906at2759"/>
<dbReference type="EMBL" id="BPQB01000023">
    <property type="protein sequence ID" value="GJE91882.1"/>
    <property type="molecule type" value="Genomic_DNA"/>
</dbReference>
<dbReference type="AlphaFoldDB" id="A0A9P3G9T5"/>